<dbReference type="eggNOG" id="COG2226">
    <property type="taxonomic scope" value="Bacteria"/>
</dbReference>
<accession>Q1CW60</accession>
<dbReference type="Pfam" id="PF08241">
    <property type="entry name" value="Methyltransf_11"/>
    <property type="match status" value="1"/>
</dbReference>
<dbReference type="AlphaFoldDB" id="Q1CW60"/>
<organism evidence="2 3">
    <name type="scientific">Myxococcus xanthus (strain DK1622)</name>
    <dbReference type="NCBI Taxonomy" id="246197"/>
    <lineage>
        <taxon>Bacteria</taxon>
        <taxon>Pseudomonadati</taxon>
        <taxon>Myxococcota</taxon>
        <taxon>Myxococcia</taxon>
        <taxon>Myxococcales</taxon>
        <taxon>Cystobacterineae</taxon>
        <taxon>Myxococcaceae</taxon>
        <taxon>Myxococcus</taxon>
    </lineage>
</organism>
<proteinExistence type="predicted"/>
<name>Q1CW60_MYXXD</name>
<dbReference type="PANTHER" id="PTHR43591">
    <property type="entry name" value="METHYLTRANSFERASE"/>
    <property type="match status" value="1"/>
</dbReference>
<dbReference type="OrthoDB" id="9795634at2"/>
<gene>
    <name evidence="2" type="ordered locus">MXAN_7250</name>
</gene>
<dbReference type="SUPFAM" id="SSF158997">
    <property type="entry name" value="Trm112p-like"/>
    <property type="match status" value="1"/>
</dbReference>
<dbReference type="HOGENOM" id="CLU_965858_0_0_7"/>
<reference evidence="2 3" key="1">
    <citation type="journal article" date="2006" name="Proc. Natl. Acad. Sci. U.S.A.">
        <title>Evolution of sensory complexity recorded in a myxobacterial genome.</title>
        <authorList>
            <person name="Goldman B.S."/>
            <person name="Nierman W.C."/>
            <person name="Kaiser D."/>
            <person name="Slater S.C."/>
            <person name="Durkin A.S."/>
            <person name="Eisen J.A."/>
            <person name="Ronning C.M."/>
            <person name="Barbazuk W.B."/>
            <person name="Blanchard M."/>
            <person name="Field C."/>
            <person name="Halling C."/>
            <person name="Hinkle G."/>
            <person name="Iartchuk O."/>
            <person name="Kim H.S."/>
            <person name="Mackenzie C."/>
            <person name="Madupu R."/>
            <person name="Miller N."/>
            <person name="Shvartsbeyn A."/>
            <person name="Sullivan S.A."/>
            <person name="Vaudin M."/>
            <person name="Wiegand R."/>
            <person name="Kaplan H.B."/>
        </authorList>
    </citation>
    <scope>NUCLEOTIDE SEQUENCE [LARGE SCALE GENOMIC DNA]</scope>
    <source>
        <strain evidence="3">DK1622</strain>
    </source>
</reference>
<dbReference type="EMBL" id="CP000113">
    <property type="protein sequence ID" value="ABF88103.1"/>
    <property type="molecule type" value="Genomic_DNA"/>
</dbReference>
<dbReference type="SUPFAM" id="SSF53335">
    <property type="entry name" value="S-adenosyl-L-methionine-dependent methyltransferases"/>
    <property type="match status" value="1"/>
</dbReference>
<protein>
    <recommendedName>
        <fullName evidence="1">Methyltransferase type 11 domain-containing protein</fullName>
    </recommendedName>
</protein>
<dbReference type="KEGG" id="mxa:MXAN_7250"/>
<feature type="domain" description="Methyltransferase type 11" evidence="1">
    <location>
        <begin position="123"/>
        <end position="223"/>
    </location>
</feature>
<dbReference type="Gene3D" id="2.20.25.10">
    <property type="match status" value="1"/>
</dbReference>
<dbReference type="Proteomes" id="UP000002402">
    <property type="component" value="Chromosome"/>
</dbReference>
<dbReference type="PANTHER" id="PTHR43591:SF24">
    <property type="entry name" value="2-METHOXY-6-POLYPRENYL-1,4-BENZOQUINOL METHYLASE, MITOCHONDRIAL"/>
    <property type="match status" value="1"/>
</dbReference>
<dbReference type="InterPro" id="IPR029063">
    <property type="entry name" value="SAM-dependent_MTases_sf"/>
</dbReference>
<dbReference type="GeneID" id="41364416"/>
<evidence type="ECO:0000313" key="3">
    <source>
        <dbReference type="Proteomes" id="UP000002402"/>
    </source>
</evidence>
<dbReference type="EnsemblBacteria" id="ABF88103">
    <property type="protein sequence ID" value="ABF88103"/>
    <property type="gene ID" value="MXAN_7250"/>
</dbReference>
<keyword evidence="3" id="KW-1185">Reference proteome</keyword>
<dbReference type="STRING" id="246197.MXAN_7250"/>
<dbReference type="GO" id="GO:0008757">
    <property type="term" value="F:S-adenosylmethionine-dependent methyltransferase activity"/>
    <property type="evidence" value="ECO:0007669"/>
    <property type="project" value="InterPro"/>
</dbReference>
<evidence type="ECO:0000259" key="1">
    <source>
        <dbReference type="Pfam" id="PF08241"/>
    </source>
</evidence>
<sequence>MNGVRVRDVALLACPACGGALVFHGLETDGCIRDGWLRCGGCGEAWSVARGMARLYREDAVRGTDRLMRVIYDGLPVLHDPLTTLLTPLLQSVSEARMRAGYMRRVELGSLTPHEDGRPVRVLEVGVGSGANLPLLRDGLPPGLDVEVWGVDLSEGMLKHCKRRLRSGDCAGVRLMMADAHALPFPDASFDRVFHVGGIGGYRAPERALAEMARVAKPGTPLVVVDEQMDPAFRPSLFQRAAFRAMTFYSWDPHSPRELLPPGAFDVTEEQVAPFYYCLSFRMPEVDSASADARHG</sequence>
<dbReference type="RefSeq" id="WP_011557169.1">
    <property type="nucleotide sequence ID" value="NC_008095.1"/>
</dbReference>
<dbReference type="Gene3D" id="3.40.50.150">
    <property type="entry name" value="Vaccinia Virus protein VP39"/>
    <property type="match status" value="1"/>
</dbReference>
<evidence type="ECO:0000313" key="2">
    <source>
        <dbReference type="EMBL" id="ABF88103.1"/>
    </source>
</evidence>
<dbReference type="InterPro" id="IPR013216">
    <property type="entry name" value="Methyltransf_11"/>
</dbReference>
<dbReference type="CDD" id="cd02440">
    <property type="entry name" value="AdoMet_MTases"/>
    <property type="match status" value="1"/>
</dbReference>